<organism evidence="2 3">
    <name type="scientific">Cercospora berteroae</name>
    <dbReference type="NCBI Taxonomy" id="357750"/>
    <lineage>
        <taxon>Eukaryota</taxon>
        <taxon>Fungi</taxon>
        <taxon>Dikarya</taxon>
        <taxon>Ascomycota</taxon>
        <taxon>Pezizomycotina</taxon>
        <taxon>Dothideomycetes</taxon>
        <taxon>Dothideomycetidae</taxon>
        <taxon>Mycosphaerellales</taxon>
        <taxon>Mycosphaerellaceae</taxon>
        <taxon>Cercospora</taxon>
    </lineage>
</organism>
<reference evidence="3" key="1">
    <citation type="journal article" date="2017" name="bioRxiv">
        <title>Conservation of a gene cluster reveals novel cercosporin biosynthetic mechanisms and extends production to the genus Colletotrichum.</title>
        <authorList>
            <person name="de Jonge R."/>
            <person name="Ebert M.K."/>
            <person name="Huitt-Roehl C.R."/>
            <person name="Pal P."/>
            <person name="Suttle J.C."/>
            <person name="Spanner R.E."/>
            <person name="Neubauer J.D."/>
            <person name="Jurick W.M.II."/>
            <person name="Stott K.A."/>
            <person name="Secor G.A."/>
            <person name="Thomma B.P.H.J."/>
            <person name="Van de Peer Y."/>
            <person name="Townsend C.A."/>
            <person name="Bolton M.D."/>
        </authorList>
    </citation>
    <scope>NUCLEOTIDE SEQUENCE [LARGE SCALE GENOMIC DNA]</scope>
    <source>
        <strain evidence="3">CBS538.71</strain>
    </source>
</reference>
<evidence type="ECO:0000313" key="3">
    <source>
        <dbReference type="Proteomes" id="UP000237631"/>
    </source>
</evidence>
<evidence type="ECO:0000313" key="2">
    <source>
        <dbReference type="EMBL" id="PPJ56498.1"/>
    </source>
</evidence>
<comment type="caution">
    <text evidence="2">The sequence shown here is derived from an EMBL/GenBank/DDBJ whole genome shotgun (WGS) entry which is preliminary data.</text>
</comment>
<dbReference type="OrthoDB" id="3645350at2759"/>
<dbReference type="InterPro" id="IPR038883">
    <property type="entry name" value="AN11006-like"/>
</dbReference>
<dbReference type="PANTHER" id="PTHR42085:SF8">
    <property type="entry name" value="F-BOX DOMAIN-CONTAINING PROTEIN"/>
    <property type="match status" value="1"/>
</dbReference>
<dbReference type="PANTHER" id="PTHR42085">
    <property type="entry name" value="F-BOX DOMAIN-CONTAINING PROTEIN"/>
    <property type="match status" value="1"/>
</dbReference>
<sequence>MSFEDEVQQATTAIESLARTQLRNRFPYMKIEALEELLVETADVIVSRLVDQKKYICAAQSRTSFMSLPAELRNMIYEMALRVEGTVDVSSKAVVCHYTTLLHVNRQVYEEARPIWYAINTFEFRIGYPVFWRRAQEPGTDFDSPRSVRKWLENLRSGAAMVKSITMHTWGSDTLGSALSEILRFGGRGLDFNGLTVHQGVLKSCGLLNRGVSPKIFTFLIRDGLEAGEDLYEAAGVSGEDLLTEELIERLR</sequence>
<protein>
    <recommendedName>
        <fullName evidence="1">2EXR domain-containing protein</fullName>
    </recommendedName>
</protein>
<evidence type="ECO:0000259" key="1">
    <source>
        <dbReference type="Pfam" id="PF20150"/>
    </source>
</evidence>
<dbReference type="Proteomes" id="UP000237631">
    <property type="component" value="Unassembled WGS sequence"/>
</dbReference>
<keyword evidence="3" id="KW-1185">Reference proteome</keyword>
<feature type="domain" description="2EXR" evidence="1">
    <location>
        <begin position="63"/>
        <end position="119"/>
    </location>
</feature>
<proteinExistence type="predicted"/>
<dbReference type="InterPro" id="IPR045518">
    <property type="entry name" value="2EXR"/>
</dbReference>
<dbReference type="EMBL" id="PNEN01000517">
    <property type="protein sequence ID" value="PPJ56498.1"/>
    <property type="molecule type" value="Genomic_DNA"/>
</dbReference>
<accession>A0A2S6C9U4</accession>
<gene>
    <name evidence="2" type="ORF">CBER1_07641</name>
</gene>
<name>A0A2S6C9U4_9PEZI</name>
<dbReference type="AlphaFoldDB" id="A0A2S6C9U4"/>
<dbReference type="Pfam" id="PF20150">
    <property type="entry name" value="2EXR"/>
    <property type="match status" value="1"/>
</dbReference>